<gene>
    <name evidence="6" type="ORF">CAPTEDRAFT_89225</name>
</gene>
<dbReference type="InterPro" id="IPR036305">
    <property type="entry name" value="RGS_sf"/>
</dbReference>
<dbReference type="PROSITE" id="PS50132">
    <property type="entry name" value="RGS"/>
    <property type="match status" value="1"/>
</dbReference>
<accession>R7UEI9</accession>
<dbReference type="InterPro" id="IPR003114">
    <property type="entry name" value="Phox_assoc"/>
</dbReference>
<dbReference type="SUPFAM" id="SSF64268">
    <property type="entry name" value="PX domain"/>
    <property type="match status" value="1"/>
</dbReference>
<dbReference type="EMBL" id="AMQN01007987">
    <property type="status" value="NOT_ANNOTATED_CDS"/>
    <property type="molecule type" value="Genomic_DNA"/>
</dbReference>
<evidence type="ECO:0008006" key="9">
    <source>
        <dbReference type="Google" id="ProtNLM"/>
    </source>
</evidence>
<keyword evidence="8" id="KW-1185">Reference proteome</keyword>
<dbReference type="SMART" id="SM00313">
    <property type="entry name" value="PXA"/>
    <property type="match status" value="1"/>
</dbReference>
<organism evidence="6">
    <name type="scientific">Capitella teleta</name>
    <name type="common">Polychaete worm</name>
    <dbReference type="NCBI Taxonomy" id="283909"/>
    <lineage>
        <taxon>Eukaryota</taxon>
        <taxon>Metazoa</taxon>
        <taxon>Spiralia</taxon>
        <taxon>Lophotrochozoa</taxon>
        <taxon>Annelida</taxon>
        <taxon>Polychaeta</taxon>
        <taxon>Sedentaria</taxon>
        <taxon>Scolecida</taxon>
        <taxon>Capitellidae</taxon>
        <taxon>Capitella</taxon>
    </lineage>
</organism>
<dbReference type="STRING" id="283909.R7UEI9"/>
<proteinExistence type="inferred from homology"/>
<dbReference type="InterPro" id="IPR001683">
    <property type="entry name" value="PX_dom"/>
</dbReference>
<dbReference type="HOGENOM" id="CLU_005899_0_0_1"/>
<dbReference type="OMA" id="HKSATHQ"/>
<dbReference type="Pfam" id="PF08628">
    <property type="entry name" value="Nexin_C"/>
    <property type="match status" value="1"/>
</dbReference>
<dbReference type="FunCoup" id="R7UEI9">
    <property type="interactions" value="1139"/>
</dbReference>
<dbReference type="InterPro" id="IPR013937">
    <property type="entry name" value="Sorting_nexin_C"/>
</dbReference>
<dbReference type="AlphaFoldDB" id="R7UEI9"/>
<dbReference type="PROSITE" id="PS50195">
    <property type="entry name" value="PX"/>
    <property type="match status" value="1"/>
</dbReference>
<reference evidence="7" key="3">
    <citation type="submission" date="2015-06" db="UniProtKB">
        <authorList>
            <consortium name="EnsemblMetazoa"/>
        </authorList>
    </citation>
    <scope>IDENTIFICATION</scope>
</reference>
<evidence type="ECO:0000259" key="5">
    <source>
        <dbReference type="PROSITE" id="PS51207"/>
    </source>
</evidence>
<evidence type="ECO:0000259" key="4">
    <source>
        <dbReference type="PROSITE" id="PS50195"/>
    </source>
</evidence>
<dbReference type="SUPFAM" id="SSF48097">
    <property type="entry name" value="Regulator of G-protein signaling, RGS"/>
    <property type="match status" value="1"/>
</dbReference>
<evidence type="ECO:0000313" key="8">
    <source>
        <dbReference type="Proteomes" id="UP000014760"/>
    </source>
</evidence>
<dbReference type="Gene3D" id="3.30.1520.10">
    <property type="entry name" value="Phox-like domain"/>
    <property type="match status" value="1"/>
</dbReference>
<dbReference type="Gene3D" id="1.10.167.10">
    <property type="entry name" value="Regulator of G-protein Signalling 4, domain 2"/>
    <property type="match status" value="1"/>
</dbReference>
<dbReference type="Pfam" id="PF00787">
    <property type="entry name" value="PX"/>
    <property type="match status" value="1"/>
</dbReference>
<feature type="domain" description="PX" evidence="4">
    <location>
        <begin position="551"/>
        <end position="676"/>
    </location>
</feature>
<evidence type="ECO:0000313" key="7">
    <source>
        <dbReference type="EnsemblMetazoa" id="CapteP89225"/>
    </source>
</evidence>
<evidence type="ECO:0000313" key="6">
    <source>
        <dbReference type="EMBL" id="ELU04949.1"/>
    </source>
</evidence>
<dbReference type="SMART" id="SM00312">
    <property type="entry name" value="PX"/>
    <property type="match status" value="1"/>
</dbReference>
<comment type="similarity">
    <text evidence="1">Belongs to the sorting nexin family.</text>
</comment>
<dbReference type="InterPro" id="IPR016137">
    <property type="entry name" value="RGS"/>
</dbReference>
<dbReference type="OrthoDB" id="120967at2759"/>
<evidence type="ECO:0000259" key="3">
    <source>
        <dbReference type="PROSITE" id="PS50132"/>
    </source>
</evidence>
<dbReference type="SMART" id="SM00315">
    <property type="entry name" value="RGS"/>
    <property type="match status" value="1"/>
</dbReference>
<dbReference type="Pfam" id="PF02194">
    <property type="entry name" value="PXA"/>
    <property type="match status" value="1"/>
</dbReference>
<feature type="region of interest" description="Disordered" evidence="2">
    <location>
        <begin position="1"/>
        <end position="20"/>
    </location>
</feature>
<dbReference type="PANTHER" id="PTHR22775">
    <property type="entry name" value="SORTING NEXIN"/>
    <property type="match status" value="1"/>
</dbReference>
<dbReference type="InterPro" id="IPR036871">
    <property type="entry name" value="PX_dom_sf"/>
</dbReference>
<dbReference type="EMBL" id="KB301925">
    <property type="protein sequence ID" value="ELU04949.1"/>
    <property type="molecule type" value="Genomic_DNA"/>
</dbReference>
<feature type="domain" description="PXA" evidence="5">
    <location>
        <begin position="26"/>
        <end position="195"/>
    </location>
</feature>
<dbReference type="GO" id="GO:0035091">
    <property type="term" value="F:phosphatidylinositol binding"/>
    <property type="evidence" value="ECO:0007669"/>
    <property type="project" value="InterPro"/>
</dbReference>
<name>R7UEI9_CAPTE</name>
<evidence type="ECO:0000256" key="1">
    <source>
        <dbReference type="ARBA" id="ARBA00010883"/>
    </source>
</evidence>
<dbReference type="InterPro" id="IPR044926">
    <property type="entry name" value="RGS_subdomain_2"/>
</dbReference>
<dbReference type="Proteomes" id="UP000014760">
    <property type="component" value="Unassembled WGS sequence"/>
</dbReference>
<feature type="domain" description="RGS" evidence="3">
    <location>
        <begin position="323"/>
        <end position="440"/>
    </location>
</feature>
<protein>
    <recommendedName>
        <fullName evidence="9">Sorting nexin-25</fullName>
    </recommendedName>
</protein>
<dbReference type="Pfam" id="PF00615">
    <property type="entry name" value="RGS"/>
    <property type="match status" value="1"/>
</dbReference>
<dbReference type="PANTHER" id="PTHR22775:SF48">
    <property type="entry name" value="SORTING NEXIN-25"/>
    <property type="match status" value="1"/>
</dbReference>
<dbReference type="EnsemblMetazoa" id="CapteT89225">
    <property type="protein sequence ID" value="CapteP89225"/>
    <property type="gene ID" value="CapteG89225"/>
</dbReference>
<dbReference type="PROSITE" id="PS51207">
    <property type="entry name" value="PXA"/>
    <property type="match status" value="1"/>
</dbReference>
<reference evidence="6 8" key="2">
    <citation type="journal article" date="2013" name="Nature">
        <title>Insights into bilaterian evolution from three spiralian genomes.</title>
        <authorList>
            <person name="Simakov O."/>
            <person name="Marletaz F."/>
            <person name="Cho S.J."/>
            <person name="Edsinger-Gonzales E."/>
            <person name="Havlak P."/>
            <person name="Hellsten U."/>
            <person name="Kuo D.H."/>
            <person name="Larsson T."/>
            <person name="Lv J."/>
            <person name="Arendt D."/>
            <person name="Savage R."/>
            <person name="Osoegawa K."/>
            <person name="de Jong P."/>
            <person name="Grimwood J."/>
            <person name="Chapman J.A."/>
            <person name="Shapiro H."/>
            <person name="Aerts A."/>
            <person name="Otillar R.P."/>
            <person name="Terry A.Y."/>
            <person name="Boore J.L."/>
            <person name="Grigoriev I.V."/>
            <person name="Lindberg D.R."/>
            <person name="Seaver E.C."/>
            <person name="Weisblat D.A."/>
            <person name="Putnam N.H."/>
            <person name="Rokhsar D.S."/>
        </authorList>
    </citation>
    <scope>NUCLEOTIDE SEQUENCE</scope>
    <source>
        <strain evidence="6 8">I ESC-2004</strain>
    </source>
</reference>
<reference evidence="8" key="1">
    <citation type="submission" date="2012-12" db="EMBL/GenBank/DDBJ databases">
        <authorList>
            <person name="Hellsten U."/>
            <person name="Grimwood J."/>
            <person name="Chapman J.A."/>
            <person name="Shapiro H."/>
            <person name="Aerts A."/>
            <person name="Otillar R.P."/>
            <person name="Terry A.Y."/>
            <person name="Boore J.L."/>
            <person name="Simakov O."/>
            <person name="Marletaz F."/>
            <person name="Cho S.-J."/>
            <person name="Edsinger-Gonzales E."/>
            <person name="Havlak P."/>
            <person name="Kuo D.-H."/>
            <person name="Larsson T."/>
            <person name="Lv J."/>
            <person name="Arendt D."/>
            <person name="Savage R."/>
            <person name="Osoegawa K."/>
            <person name="de Jong P."/>
            <person name="Lindberg D.R."/>
            <person name="Seaver E.C."/>
            <person name="Weisblat D.A."/>
            <person name="Putnam N.H."/>
            <person name="Grigoriev I.V."/>
            <person name="Rokhsar D.S."/>
        </authorList>
    </citation>
    <scope>NUCLEOTIDE SEQUENCE</scope>
    <source>
        <strain evidence="8">I ESC-2004</strain>
    </source>
</reference>
<evidence type="ECO:0000256" key="2">
    <source>
        <dbReference type="SAM" id="MobiDB-lite"/>
    </source>
</evidence>
<sequence>MSKRHNFYSQEKRHKNRFSSRKTVTTKNLDVAIQQIFDLIVQDYVHCWYKDLGIDYDYSVHVLHDDWWVVVTKFCHRLEKINWVSFLARDVVNALTRHFHEVKLASKKYDSAASPSPPFILHPWLASPEKEQDFLRKCAEVLLLYLLPDTYAKSDEIRHLFREILAVNVFQPAMDMICHPDYINQKIVECLNYKEFLATEQTKTFTYAASYEEFMKMIELCQDVEYLKQLRYNIISEIMQATTIQNLKRAKGMDTDKETAPKGTMKGDLLKARNLKRYLNQLSITKNFCEKRINFLGGPDYRACSSTDSAHDLEGIPGRKVLSFEVVMATPEARHFFMKYLQRIDMESLLGFWTSVENMKLANKRNWHHMATEIFQMFVTPSVSHVKNHLQRSTVRHMEAFMMGDKGPEAFWRAQTEISTIMEETHYPSFILSDIYHQYIMNYDEEEDNVNSEPTLPAGSPLRNATFCETTSMRTRRITLHSNYAQEKLQDLDEKILNKTQALKALKSQRSEPRIQRLMEDIQRETMLYHQERQVLVSHIERTDLWAVNLGRWRAIIHNSRGVMQEDCRHPSFLIVVHLPEVPSPSPTLDSAHGWSIKRTLDDFKALQKELAQISPDLKKKPLPRIHKFGRRSSSSDSHLKMSSGLQDFLENILSDEHLSQSEAVFAFLSPSPEHLKSATDAMKQKESVSFPNLFKKYVLFLGVLSGKQHDSDSEEELMFGETLIDDHSRDWVADPMYMLIGEVFELRGVFKWLRRSLMGFVQVTFGHSINNQVCEMVNWLLSQSMLIFYLNTFRESYWPDGKLARQPPVRSEEERLRTRLLAKQKVLQSIPDVLKNLVGEANAKNGAIKLFEYFQDIKLNKHLFYVSILLISDN</sequence>